<evidence type="ECO:0000256" key="1">
    <source>
        <dbReference type="ARBA" id="ARBA00022679"/>
    </source>
</evidence>
<reference evidence="4 5" key="1">
    <citation type="submission" date="2014-06" db="EMBL/GenBank/DDBJ databases">
        <authorList>
            <person name="Swart Estienne"/>
        </authorList>
    </citation>
    <scope>NUCLEOTIDE SEQUENCE [LARGE SCALE GENOMIC DNA]</scope>
    <source>
        <strain evidence="4 5">130c</strain>
    </source>
</reference>
<organism evidence="4 5">
    <name type="scientific">Stylonychia lemnae</name>
    <name type="common">Ciliate</name>
    <dbReference type="NCBI Taxonomy" id="5949"/>
    <lineage>
        <taxon>Eukaryota</taxon>
        <taxon>Sar</taxon>
        <taxon>Alveolata</taxon>
        <taxon>Ciliophora</taxon>
        <taxon>Intramacronucleata</taxon>
        <taxon>Spirotrichea</taxon>
        <taxon>Stichotrichia</taxon>
        <taxon>Sporadotrichida</taxon>
        <taxon>Oxytrichidae</taxon>
        <taxon>Stylonychinae</taxon>
        <taxon>Stylonychia</taxon>
    </lineage>
</organism>
<evidence type="ECO:0000313" key="4">
    <source>
        <dbReference type="EMBL" id="CDW74486.1"/>
    </source>
</evidence>
<dbReference type="OrthoDB" id="291979at2759"/>
<dbReference type="SUPFAM" id="SSF55729">
    <property type="entry name" value="Acyl-CoA N-acyltransferases (Nat)"/>
    <property type="match status" value="1"/>
</dbReference>
<evidence type="ECO:0000259" key="3">
    <source>
        <dbReference type="PROSITE" id="PS51186"/>
    </source>
</evidence>
<dbReference type="OMA" id="FWWIQSV"/>
<dbReference type="PANTHER" id="PTHR10545">
    <property type="entry name" value="DIAMINE N-ACETYLTRANSFERASE"/>
    <property type="match status" value="1"/>
</dbReference>
<dbReference type="EMBL" id="CCKQ01003366">
    <property type="protein sequence ID" value="CDW74486.1"/>
    <property type="molecule type" value="Genomic_DNA"/>
</dbReference>
<dbReference type="InterPro" id="IPR016181">
    <property type="entry name" value="Acyl_CoA_acyltransferase"/>
</dbReference>
<dbReference type="GO" id="GO:0008080">
    <property type="term" value="F:N-acetyltransferase activity"/>
    <property type="evidence" value="ECO:0007669"/>
    <property type="project" value="TreeGrafter"/>
</dbReference>
<keyword evidence="5" id="KW-1185">Reference proteome</keyword>
<keyword evidence="1 4" id="KW-0808">Transferase</keyword>
<dbReference type="PANTHER" id="PTHR10545:SF29">
    <property type="entry name" value="GH14572P-RELATED"/>
    <property type="match status" value="1"/>
</dbReference>
<dbReference type="Pfam" id="PF00583">
    <property type="entry name" value="Acetyltransf_1"/>
    <property type="match status" value="1"/>
</dbReference>
<proteinExistence type="predicted"/>
<dbReference type="Proteomes" id="UP000039865">
    <property type="component" value="Unassembled WGS sequence"/>
</dbReference>
<protein>
    <submittedName>
        <fullName evidence="4">Gcn5-related n-acetyltransferase</fullName>
    </submittedName>
</protein>
<evidence type="ECO:0000313" key="5">
    <source>
        <dbReference type="Proteomes" id="UP000039865"/>
    </source>
</evidence>
<dbReference type="CDD" id="cd04301">
    <property type="entry name" value="NAT_SF"/>
    <property type="match status" value="1"/>
</dbReference>
<dbReference type="InParanoid" id="A0A077ZX40"/>
<dbReference type="InterPro" id="IPR000182">
    <property type="entry name" value="GNAT_dom"/>
</dbReference>
<gene>
    <name evidence="4" type="primary">Contig6692.g7159</name>
    <name evidence="4" type="ORF">STYLEM_3466</name>
</gene>
<feature type="domain" description="N-acetyltransferase" evidence="3">
    <location>
        <begin position="6"/>
        <end position="172"/>
    </location>
</feature>
<accession>A0A077ZX40</accession>
<keyword evidence="2" id="KW-0012">Acyltransferase</keyword>
<name>A0A077ZX40_STYLE</name>
<sequence length="172" mass="19701">MEDNKILIREANINDAPTLEDYLIRLAKETEDKDLKPELVKSGVAKLLVDQKYGRYIVAHIPSQQADDDQQSAGHSDIVVGMLMITFEVSPKLGGLCYWIESVYVHQDYRKKGIFTSLFNEVVRQAKLDPLAKSIKLYVDHDNERAMKTYEKLGMNKLAESNFDEIDVHFSH</sequence>
<dbReference type="PROSITE" id="PS51186">
    <property type="entry name" value="GNAT"/>
    <property type="match status" value="1"/>
</dbReference>
<dbReference type="AlphaFoldDB" id="A0A077ZX40"/>
<evidence type="ECO:0000256" key="2">
    <source>
        <dbReference type="ARBA" id="ARBA00023315"/>
    </source>
</evidence>
<dbReference type="InterPro" id="IPR051016">
    <property type="entry name" value="Diverse_Substrate_AcTransf"/>
</dbReference>
<dbReference type="Gene3D" id="3.40.630.30">
    <property type="match status" value="1"/>
</dbReference>